<evidence type="ECO:0000313" key="11">
    <source>
        <dbReference type="Proteomes" id="UP000318359"/>
    </source>
</evidence>
<dbReference type="InterPro" id="IPR051470">
    <property type="entry name" value="Thiol:disulfide_interchange"/>
</dbReference>
<dbReference type="InterPro" id="IPR009094">
    <property type="entry name" value="DiS-bond_isomerase_DsbC/G_N_sf"/>
</dbReference>
<dbReference type="SUPFAM" id="SSF52833">
    <property type="entry name" value="Thioredoxin-like"/>
    <property type="match status" value="1"/>
</dbReference>
<evidence type="ECO:0000256" key="3">
    <source>
        <dbReference type="ARBA" id="ARBA00022729"/>
    </source>
</evidence>
<accession>A0A520M5C2</accession>
<dbReference type="InterPro" id="IPR033954">
    <property type="entry name" value="DiS-bond_Isoase_DsbC/G"/>
</dbReference>
<keyword evidence="6 7" id="KW-0676">Redox-active center</keyword>
<comment type="caution">
    <text evidence="10">The sequence shown here is derived from an EMBL/GenBank/DDBJ whole genome shotgun (WGS) entry which is preliminary data.</text>
</comment>
<feature type="chain" id="PRO_5022262627" description="Thiol:disulfide interchange protein" evidence="7">
    <location>
        <begin position="20"/>
        <end position="239"/>
    </location>
</feature>
<feature type="domain" description="Thioredoxin-like fold" evidence="9">
    <location>
        <begin position="114"/>
        <end position="237"/>
    </location>
</feature>
<evidence type="ECO:0000256" key="1">
    <source>
        <dbReference type="ARBA" id="ARBA00004418"/>
    </source>
</evidence>
<reference evidence="10 11" key="1">
    <citation type="submission" date="2019-02" db="EMBL/GenBank/DDBJ databases">
        <title>Prokaryotic population dynamics and viral predation in marine succession experiment using metagenomics: the confinement effect.</title>
        <authorList>
            <person name="Haro-Moreno J.M."/>
            <person name="Rodriguez-Valera F."/>
            <person name="Lopez-Perez M."/>
        </authorList>
    </citation>
    <scope>NUCLEOTIDE SEQUENCE [LARGE SCALE GENOMIC DNA]</scope>
    <source>
        <strain evidence="10">MED-G167</strain>
    </source>
</reference>
<keyword evidence="3 7" id="KW-0732">Signal</keyword>
<feature type="domain" description="Disulphide bond isomerase DsbC/G N-terminal" evidence="8">
    <location>
        <begin position="28"/>
        <end position="89"/>
    </location>
</feature>
<organism evidence="10 11">
    <name type="scientific">SAR86 cluster bacterium</name>
    <dbReference type="NCBI Taxonomy" id="2030880"/>
    <lineage>
        <taxon>Bacteria</taxon>
        <taxon>Pseudomonadati</taxon>
        <taxon>Pseudomonadota</taxon>
        <taxon>Gammaproteobacteria</taxon>
        <taxon>SAR86 cluster</taxon>
    </lineage>
</organism>
<evidence type="ECO:0000256" key="5">
    <source>
        <dbReference type="ARBA" id="ARBA00023157"/>
    </source>
</evidence>
<dbReference type="InterPro" id="IPR018950">
    <property type="entry name" value="DiS-bond_isomerase_DsbC/G_N"/>
</dbReference>
<dbReference type="PANTHER" id="PTHR35272:SF3">
    <property type="entry name" value="THIOL:DISULFIDE INTERCHANGE PROTEIN DSBC"/>
    <property type="match status" value="1"/>
</dbReference>
<comment type="similarity">
    <text evidence="2 7">Belongs to the thioredoxin family. DsbC subfamily.</text>
</comment>
<dbReference type="EMBL" id="SHBM01000046">
    <property type="protein sequence ID" value="RZO16424.1"/>
    <property type="molecule type" value="Genomic_DNA"/>
</dbReference>
<dbReference type="Pfam" id="PF10411">
    <property type="entry name" value="DsbC_N"/>
    <property type="match status" value="1"/>
</dbReference>
<dbReference type="Gene3D" id="3.10.450.70">
    <property type="entry name" value="Disulphide bond isomerase, DsbC/G, N-terminal"/>
    <property type="match status" value="1"/>
</dbReference>
<evidence type="ECO:0000256" key="6">
    <source>
        <dbReference type="ARBA" id="ARBA00023284"/>
    </source>
</evidence>
<dbReference type="InterPro" id="IPR012336">
    <property type="entry name" value="Thioredoxin-like_fold"/>
</dbReference>
<keyword evidence="4 7" id="KW-0574">Periplasm</keyword>
<dbReference type="PANTHER" id="PTHR35272">
    <property type="entry name" value="THIOL:DISULFIDE INTERCHANGE PROTEIN DSBC-RELATED"/>
    <property type="match status" value="1"/>
</dbReference>
<dbReference type="AlphaFoldDB" id="A0A520M5C2"/>
<dbReference type="SUPFAM" id="SSF54423">
    <property type="entry name" value="DsbC/DsbG N-terminal domain-like"/>
    <property type="match status" value="1"/>
</dbReference>
<proteinExistence type="inferred from homology"/>
<evidence type="ECO:0000259" key="9">
    <source>
        <dbReference type="Pfam" id="PF13098"/>
    </source>
</evidence>
<dbReference type="GO" id="GO:0042597">
    <property type="term" value="C:periplasmic space"/>
    <property type="evidence" value="ECO:0007669"/>
    <property type="project" value="UniProtKB-SubCell"/>
</dbReference>
<gene>
    <name evidence="10" type="ORF">EVB00_02990</name>
</gene>
<evidence type="ECO:0000259" key="8">
    <source>
        <dbReference type="Pfam" id="PF10411"/>
    </source>
</evidence>
<protein>
    <recommendedName>
        <fullName evidence="7">Thiol:disulfide interchange protein</fullName>
    </recommendedName>
</protein>
<evidence type="ECO:0000256" key="4">
    <source>
        <dbReference type="ARBA" id="ARBA00022764"/>
    </source>
</evidence>
<evidence type="ECO:0000256" key="7">
    <source>
        <dbReference type="RuleBase" id="RU364038"/>
    </source>
</evidence>
<sequence length="239" mass="26820">MKISYKVLFIFLFSINAYAGIEKNEMITKLTNVLPEGVNIVDINATPVEGVYKLDIEDMQSVYVSKDTNFIIVGEIFQITSNGLVNLTERERDIERKEIISMMDKNEFISFPAKNELFSVIIFTDIDCGYCRKLHGEIGEYNDVGISINYAAFPRSGLQSESYSKIVGAWCSNERNKTLTGLKQGKDINISYCENHPVEKHYNIGRQIGVTGTPAIISTNGQLIPGYISPKELLKILQG</sequence>
<evidence type="ECO:0000256" key="2">
    <source>
        <dbReference type="ARBA" id="ARBA00009813"/>
    </source>
</evidence>
<feature type="signal peptide" evidence="7">
    <location>
        <begin position="1"/>
        <end position="19"/>
    </location>
</feature>
<comment type="function">
    <text evidence="7">Required for disulfide bond formation in some periplasmic proteins. Acts by transferring its disulfide bond to other proteins and is reduced in the process.</text>
</comment>
<keyword evidence="5" id="KW-1015">Disulfide bond</keyword>
<comment type="subcellular location">
    <subcellularLocation>
        <location evidence="1 7">Periplasm</location>
    </subcellularLocation>
</comment>
<dbReference type="Gene3D" id="3.40.30.10">
    <property type="entry name" value="Glutaredoxin"/>
    <property type="match status" value="1"/>
</dbReference>
<dbReference type="Proteomes" id="UP000318359">
    <property type="component" value="Unassembled WGS sequence"/>
</dbReference>
<name>A0A520M5C2_9GAMM</name>
<dbReference type="Pfam" id="PF13098">
    <property type="entry name" value="Thioredoxin_2"/>
    <property type="match status" value="1"/>
</dbReference>
<dbReference type="InterPro" id="IPR036249">
    <property type="entry name" value="Thioredoxin-like_sf"/>
</dbReference>
<evidence type="ECO:0000313" key="10">
    <source>
        <dbReference type="EMBL" id="RZO16424.1"/>
    </source>
</evidence>
<dbReference type="CDD" id="cd03020">
    <property type="entry name" value="DsbA_DsbC_DsbG"/>
    <property type="match status" value="1"/>
</dbReference>